<evidence type="ECO:0000313" key="4">
    <source>
        <dbReference type="Proteomes" id="UP001279410"/>
    </source>
</evidence>
<comment type="caution">
    <text evidence="3">The sequence shown here is derived from an EMBL/GenBank/DDBJ whole genome shotgun (WGS) entry which is preliminary data.</text>
</comment>
<gene>
    <name evidence="3" type="ORF">AKAME5_001130000</name>
</gene>
<feature type="region of interest" description="Disordered" evidence="1">
    <location>
        <begin position="87"/>
        <end position="121"/>
    </location>
</feature>
<reference evidence="3" key="1">
    <citation type="submission" date="2022-08" db="EMBL/GenBank/DDBJ databases">
        <title>Genome sequencing of akame (Lates japonicus).</title>
        <authorList>
            <person name="Hashiguchi Y."/>
            <person name="Takahashi H."/>
        </authorList>
    </citation>
    <scope>NUCLEOTIDE SEQUENCE</scope>
    <source>
        <strain evidence="3">Kochi</strain>
    </source>
</reference>
<name>A0AAD3MSC3_LATJO</name>
<sequence length="140" mass="14829">MMLWYNFGHHLLSLAALLVIVNCGGGEQRRGTDSGTSSTGGSGSSSSSSSSGGSGGSSGSSNYSNRRFHKIQHGQCTYTFILPEGDGAGGGSCREAKAGSPQYNANSLQRDAPPPEPDFPSQKIQQLEHIMENYTQWLQK</sequence>
<accession>A0AAD3MSC3</accession>
<protein>
    <submittedName>
        <fullName evidence="3">Angiopoietin-1 isoform X1</fullName>
    </submittedName>
</protein>
<feature type="region of interest" description="Disordered" evidence="1">
    <location>
        <begin position="27"/>
        <end position="66"/>
    </location>
</feature>
<feature type="non-terminal residue" evidence="3">
    <location>
        <position position="140"/>
    </location>
</feature>
<keyword evidence="4" id="KW-1185">Reference proteome</keyword>
<dbReference type="EMBL" id="BRZM01000037">
    <property type="protein sequence ID" value="GLD59288.1"/>
    <property type="molecule type" value="Genomic_DNA"/>
</dbReference>
<organism evidence="3 4">
    <name type="scientific">Lates japonicus</name>
    <name type="common">Japanese lates</name>
    <dbReference type="NCBI Taxonomy" id="270547"/>
    <lineage>
        <taxon>Eukaryota</taxon>
        <taxon>Metazoa</taxon>
        <taxon>Chordata</taxon>
        <taxon>Craniata</taxon>
        <taxon>Vertebrata</taxon>
        <taxon>Euteleostomi</taxon>
        <taxon>Actinopterygii</taxon>
        <taxon>Neopterygii</taxon>
        <taxon>Teleostei</taxon>
        <taxon>Neoteleostei</taxon>
        <taxon>Acanthomorphata</taxon>
        <taxon>Carangaria</taxon>
        <taxon>Carangaria incertae sedis</taxon>
        <taxon>Centropomidae</taxon>
        <taxon>Lates</taxon>
    </lineage>
</organism>
<evidence type="ECO:0000313" key="3">
    <source>
        <dbReference type="EMBL" id="GLD59288.1"/>
    </source>
</evidence>
<proteinExistence type="predicted"/>
<dbReference type="AlphaFoldDB" id="A0AAD3MSC3"/>
<feature type="chain" id="PRO_5042098328" evidence="2">
    <location>
        <begin position="27"/>
        <end position="140"/>
    </location>
</feature>
<dbReference type="Proteomes" id="UP001279410">
    <property type="component" value="Unassembled WGS sequence"/>
</dbReference>
<feature type="signal peptide" evidence="2">
    <location>
        <begin position="1"/>
        <end position="26"/>
    </location>
</feature>
<keyword evidence="2" id="KW-0732">Signal</keyword>
<evidence type="ECO:0000256" key="2">
    <source>
        <dbReference type="SAM" id="SignalP"/>
    </source>
</evidence>
<evidence type="ECO:0000256" key="1">
    <source>
        <dbReference type="SAM" id="MobiDB-lite"/>
    </source>
</evidence>